<dbReference type="Gene3D" id="1.10.10.880">
    <property type="entry name" value="Anti sigma-E protein RseA, N-terminal domain"/>
    <property type="match status" value="1"/>
</dbReference>
<dbReference type="InterPro" id="IPR052383">
    <property type="entry name" value="Anti-sigma-E_RseA-like"/>
</dbReference>
<dbReference type="PANTHER" id="PTHR38104:SF1">
    <property type="entry name" value="ANTI-SIGMA-E FACTOR RSEA"/>
    <property type="match status" value="1"/>
</dbReference>
<organism evidence="3 4">
    <name type="scientific">Stenotrophomonas mori</name>
    <dbReference type="NCBI Taxonomy" id="2871096"/>
    <lineage>
        <taxon>Bacteria</taxon>
        <taxon>Pseudomonadati</taxon>
        <taxon>Pseudomonadota</taxon>
        <taxon>Gammaproteobacteria</taxon>
        <taxon>Lysobacterales</taxon>
        <taxon>Lysobacteraceae</taxon>
        <taxon>Stenotrophomonas</taxon>
    </lineage>
</organism>
<dbReference type="InterPro" id="IPR036147">
    <property type="entry name" value="Anti-sigma_E_RseA_N_sf"/>
</dbReference>
<dbReference type="RefSeq" id="WP_250061111.1">
    <property type="nucleotide sequence ID" value="NZ_JAIKTS010000001.1"/>
</dbReference>
<gene>
    <name evidence="3" type="ORF">K5L01_00985</name>
</gene>
<dbReference type="Pfam" id="PF03872">
    <property type="entry name" value="RseA_N"/>
    <property type="match status" value="1"/>
</dbReference>
<evidence type="ECO:0000256" key="1">
    <source>
        <dbReference type="SAM" id="MobiDB-lite"/>
    </source>
</evidence>
<dbReference type="SUPFAM" id="SSF89069">
    <property type="entry name" value="N-terminal, cytoplasmic domain of anti-sigmaE factor RseA"/>
    <property type="match status" value="1"/>
</dbReference>
<name>A0ABT0SDS8_9GAMM</name>
<dbReference type="InterPro" id="IPR005572">
    <property type="entry name" value="Anti-sigma_E_RseA_N"/>
</dbReference>
<protein>
    <submittedName>
        <fullName evidence="3">Sigma-E factor negative regulatory protein</fullName>
    </submittedName>
</protein>
<proteinExistence type="predicted"/>
<sequence>MNGSRHTGDALPRSADKFELHYRQQLSALVDGELSGDEGRFLLRRLQHDEVLSACQERWQVLGDVLRGQACAPAPADFGARVSAAVAAEPAPAARSNAPGGARGGSWMRWSGGAALAASVAAVALFMAREQVPVAAPVLPETVIATTAQMPVPVPGPGEARPAVVAAVTPPAAAVASARRSGNAPPRGSATRQQQVARAAAARQAVPERALAVQAPARHREDPFADAGMALQARPWPRSALSPALTGSGFSASLPAAGGGTAFYPFEPRLPVQDAPAVDEPQVPH</sequence>
<feature type="compositionally biased region" description="Low complexity" evidence="1">
    <location>
        <begin position="190"/>
        <end position="203"/>
    </location>
</feature>
<dbReference type="CDD" id="cd16328">
    <property type="entry name" value="RseA_N"/>
    <property type="match status" value="1"/>
</dbReference>
<feature type="region of interest" description="Disordered" evidence="1">
    <location>
        <begin position="176"/>
        <end position="203"/>
    </location>
</feature>
<dbReference type="Proteomes" id="UP001431235">
    <property type="component" value="Unassembled WGS sequence"/>
</dbReference>
<dbReference type="EMBL" id="JAIKTS010000001">
    <property type="protein sequence ID" value="MCL7713233.1"/>
    <property type="molecule type" value="Genomic_DNA"/>
</dbReference>
<feature type="region of interest" description="Disordered" evidence="1">
    <location>
        <begin position="265"/>
        <end position="285"/>
    </location>
</feature>
<evidence type="ECO:0000313" key="4">
    <source>
        <dbReference type="Proteomes" id="UP001431235"/>
    </source>
</evidence>
<comment type="caution">
    <text evidence="3">The sequence shown here is derived from an EMBL/GenBank/DDBJ whole genome shotgun (WGS) entry which is preliminary data.</text>
</comment>
<dbReference type="PANTHER" id="PTHR38104">
    <property type="match status" value="1"/>
</dbReference>
<evidence type="ECO:0000259" key="2">
    <source>
        <dbReference type="Pfam" id="PF03872"/>
    </source>
</evidence>
<accession>A0ABT0SDS8</accession>
<feature type="domain" description="Anti sigma-E protein RseA N-terminal" evidence="2">
    <location>
        <begin position="24"/>
        <end position="98"/>
    </location>
</feature>
<keyword evidence="4" id="KW-1185">Reference proteome</keyword>
<evidence type="ECO:0000313" key="3">
    <source>
        <dbReference type="EMBL" id="MCL7713233.1"/>
    </source>
</evidence>
<reference evidence="3 4" key="1">
    <citation type="submission" date="2021-08" db="EMBL/GenBank/DDBJ databases">
        <title>Novel members of of the genus Stenotrophomonas from differernt environment.</title>
        <authorList>
            <person name="Deng Y."/>
        </authorList>
    </citation>
    <scope>NUCLEOTIDE SEQUENCE [LARGE SCALE GENOMIC DNA]</scope>
    <source>
        <strain evidence="3 4">CPCC 101365</strain>
    </source>
</reference>